<evidence type="ECO:0000256" key="5">
    <source>
        <dbReference type="ARBA" id="ARBA00023237"/>
    </source>
</evidence>
<comment type="subcellular location">
    <subcellularLocation>
        <location evidence="1">Cell outer membrane</location>
    </subcellularLocation>
</comment>
<organism evidence="8 9">
    <name type="scientific">Pinibacter soli</name>
    <dbReference type="NCBI Taxonomy" id="3044211"/>
    <lineage>
        <taxon>Bacteria</taxon>
        <taxon>Pseudomonadati</taxon>
        <taxon>Bacteroidota</taxon>
        <taxon>Chitinophagia</taxon>
        <taxon>Chitinophagales</taxon>
        <taxon>Chitinophagaceae</taxon>
        <taxon>Pinibacter</taxon>
    </lineage>
</organism>
<feature type="domain" description="SusD-like N-terminal" evidence="7">
    <location>
        <begin position="21"/>
        <end position="222"/>
    </location>
</feature>
<proteinExistence type="inferred from homology"/>
<reference evidence="8 9" key="1">
    <citation type="submission" date="2023-05" db="EMBL/GenBank/DDBJ databases">
        <title>Genome sequence of Pinibacter sp. MAH-24.</title>
        <authorList>
            <person name="Huq M.A."/>
        </authorList>
    </citation>
    <scope>NUCLEOTIDE SEQUENCE [LARGE SCALE GENOMIC DNA]</scope>
    <source>
        <strain evidence="8 9">MAH-24</strain>
    </source>
</reference>
<dbReference type="Gene3D" id="1.25.40.390">
    <property type="match status" value="1"/>
</dbReference>
<dbReference type="Proteomes" id="UP001226434">
    <property type="component" value="Unassembled WGS sequence"/>
</dbReference>
<dbReference type="EMBL" id="JASBRG010000007">
    <property type="protein sequence ID" value="MDI3321883.1"/>
    <property type="molecule type" value="Genomic_DNA"/>
</dbReference>
<dbReference type="InterPro" id="IPR012944">
    <property type="entry name" value="SusD_RagB_dom"/>
</dbReference>
<feature type="domain" description="RagB/SusD" evidence="6">
    <location>
        <begin position="359"/>
        <end position="452"/>
    </location>
</feature>
<dbReference type="InterPro" id="IPR033985">
    <property type="entry name" value="SusD-like_N"/>
</dbReference>
<evidence type="ECO:0000313" key="9">
    <source>
        <dbReference type="Proteomes" id="UP001226434"/>
    </source>
</evidence>
<dbReference type="SUPFAM" id="SSF48452">
    <property type="entry name" value="TPR-like"/>
    <property type="match status" value="1"/>
</dbReference>
<dbReference type="PROSITE" id="PS51257">
    <property type="entry name" value="PROKAR_LIPOPROTEIN"/>
    <property type="match status" value="1"/>
</dbReference>
<protein>
    <submittedName>
        <fullName evidence="8">RagB/SusD family nutrient uptake outer membrane protein</fullName>
    </submittedName>
</protein>
<dbReference type="RefSeq" id="WP_282335990.1">
    <property type="nucleotide sequence ID" value="NZ_JASBRG010000007.1"/>
</dbReference>
<name>A0ABT6RH66_9BACT</name>
<evidence type="ECO:0000256" key="3">
    <source>
        <dbReference type="ARBA" id="ARBA00022729"/>
    </source>
</evidence>
<evidence type="ECO:0000256" key="4">
    <source>
        <dbReference type="ARBA" id="ARBA00023136"/>
    </source>
</evidence>
<evidence type="ECO:0000256" key="2">
    <source>
        <dbReference type="ARBA" id="ARBA00006275"/>
    </source>
</evidence>
<keyword evidence="4" id="KW-0472">Membrane</keyword>
<keyword evidence="5" id="KW-0998">Cell outer membrane</keyword>
<dbReference type="InterPro" id="IPR011990">
    <property type="entry name" value="TPR-like_helical_dom_sf"/>
</dbReference>
<evidence type="ECO:0000259" key="7">
    <source>
        <dbReference type="Pfam" id="PF14322"/>
    </source>
</evidence>
<evidence type="ECO:0000256" key="1">
    <source>
        <dbReference type="ARBA" id="ARBA00004442"/>
    </source>
</evidence>
<keyword evidence="3" id="KW-0732">Signal</keyword>
<accession>A0ABT6RH66</accession>
<evidence type="ECO:0000259" key="6">
    <source>
        <dbReference type="Pfam" id="PF07980"/>
    </source>
</evidence>
<gene>
    <name evidence="8" type="ORF">QJ048_18980</name>
</gene>
<dbReference type="Pfam" id="PF07980">
    <property type="entry name" value="SusD_RagB"/>
    <property type="match status" value="1"/>
</dbReference>
<comment type="similarity">
    <text evidence="2">Belongs to the SusD family.</text>
</comment>
<keyword evidence="9" id="KW-1185">Reference proteome</keyword>
<evidence type="ECO:0000313" key="8">
    <source>
        <dbReference type="EMBL" id="MDI3321883.1"/>
    </source>
</evidence>
<sequence length="484" mass="54322">MKKLSIYAIAGVLMVTAGCSKFLAKAPDNRTTLDTPEKVSQLLATAYPQANYMAFTESISDNVTDKGQGSADHTTMDPYYFRDVQDNQQDSPEFYWNACYAAIAAANHAYAACVAATDPQNYIHQKGEALVARAYSHFMLTTLFAKRYDAKGTNTTPGVPYVTEPEEVVIKQYDRKTVAYDYEMIEKDLQAGMPLLDDNSYVVPKYHFTKAAAHAFAARFYLYKQQYDSVIKHSTAVFGTAGFVNNLRPWNTDYLQLNYNELFARYAKASENANILLVETSSWWARSFVSSRFGFSAAAKDDVFRTPATGGTWAFTNQTYTAGEENYMVPKINEYFVRVSVNAATGYGFVMVPLFTAEEALFNRAEAYILKNDLASATTDLNTYMSKRIKNYNPVTHAVTASKLQNYYGTSNTQAAYLAALMDFKRAEFVQEGMRWFDLARYNIPVFHAHADTGKVDTLKADANMRMFQIPQSTSISGLQPNPR</sequence>
<comment type="caution">
    <text evidence="8">The sequence shown here is derived from an EMBL/GenBank/DDBJ whole genome shotgun (WGS) entry which is preliminary data.</text>
</comment>
<dbReference type="Pfam" id="PF14322">
    <property type="entry name" value="SusD-like_3"/>
    <property type="match status" value="1"/>
</dbReference>